<dbReference type="Gene3D" id="2.60.40.1190">
    <property type="match status" value="1"/>
</dbReference>
<feature type="chain" id="PRO_5016246308" evidence="2">
    <location>
        <begin position="26"/>
        <end position="271"/>
    </location>
</feature>
<evidence type="ECO:0000313" key="4">
    <source>
        <dbReference type="Proteomes" id="UP000249819"/>
    </source>
</evidence>
<dbReference type="SUPFAM" id="SSF49344">
    <property type="entry name" value="CBD9-like"/>
    <property type="match status" value="1"/>
</dbReference>
<feature type="region of interest" description="Disordered" evidence="1">
    <location>
        <begin position="208"/>
        <end position="245"/>
    </location>
</feature>
<feature type="compositionally biased region" description="Basic and acidic residues" evidence="1">
    <location>
        <begin position="208"/>
        <end position="221"/>
    </location>
</feature>
<name>A0A327VXI7_9BACT</name>
<keyword evidence="4" id="KW-1185">Reference proteome</keyword>
<comment type="caution">
    <text evidence="3">The sequence shown here is derived from an EMBL/GenBank/DDBJ whole genome shotgun (WGS) entry which is preliminary data.</text>
</comment>
<organism evidence="3 4">
    <name type="scientific">Chitinophaga dinghuensis</name>
    <dbReference type="NCBI Taxonomy" id="1539050"/>
    <lineage>
        <taxon>Bacteria</taxon>
        <taxon>Pseudomonadati</taxon>
        <taxon>Bacteroidota</taxon>
        <taxon>Chitinophagia</taxon>
        <taxon>Chitinophagales</taxon>
        <taxon>Chitinophagaceae</taxon>
        <taxon>Chitinophaga</taxon>
    </lineage>
</organism>
<evidence type="ECO:0000256" key="2">
    <source>
        <dbReference type="SAM" id="SignalP"/>
    </source>
</evidence>
<dbReference type="EMBL" id="QLMA01000005">
    <property type="protein sequence ID" value="RAJ79900.1"/>
    <property type="molecule type" value="Genomic_DNA"/>
</dbReference>
<dbReference type="OrthoDB" id="1523672at2"/>
<keyword evidence="2" id="KW-0732">Signal</keyword>
<evidence type="ECO:0000313" key="3">
    <source>
        <dbReference type="EMBL" id="RAJ79900.1"/>
    </source>
</evidence>
<feature type="compositionally biased region" description="Basic and acidic residues" evidence="1">
    <location>
        <begin position="229"/>
        <end position="242"/>
    </location>
</feature>
<proteinExistence type="predicted"/>
<dbReference type="Proteomes" id="UP000249819">
    <property type="component" value="Unassembled WGS sequence"/>
</dbReference>
<sequence length="271" mass="29905">MKIGKLLLPGTALLAGLFMASSVQGQDADPNKWAPVNIQIDGKATEWPKPLSFYNNDTKLFYTIANDSNNLYVVISVPDPVSQMKIMRAGVTFSVNPTGKKKVVSSVTFPLLGEDAPEVVESQNQRTSIEWRRSILQNAKHINVEGLIGVPDGNLPVKNDKNIVSAASLDDQGNLVCEVAIPLQYLGLTISNDKPVAYRFKINPLNRDDRKAKEKEQKDRQAAIAAAQKEGKTPPAEHEGHGMYKGMNGPGMENLFYAKDFWTRQTMATHR</sequence>
<reference evidence="3 4" key="1">
    <citation type="submission" date="2018-06" db="EMBL/GenBank/DDBJ databases">
        <title>Genomic Encyclopedia of Archaeal and Bacterial Type Strains, Phase II (KMG-II): from individual species to whole genera.</title>
        <authorList>
            <person name="Goeker M."/>
        </authorList>
    </citation>
    <scope>NUCLEOTIDE SEQUENCE [LARGE SCALE GENOMIC DNA]</scope>
    <source>
        <strain evidence="3 4">DSM 29821</strain>
    </source>
</reference>
<evidence type="ECO:0000256" key="1">
    <source>
        <dbReference type="SAM" id="MobiDB-lite"/>
    </source>
</evidence>
<feature type="signal peptide" evidence="2">
    <location>
        <begin position="1"/>
        <end position="25"/>
    </location>
</feature>
<dbReference type="RefSeq" id="WP_111592940.1">
    <property type="nucleotide sequence ID" value="NZ_QLMA01000005.1"/>
</dbReference>
<protein>
    <submittedName>
        <fullName evidence="3">Uncharacterized protein</fullName>
    </submittedName>
</protein>
<dbReference type="AlphaFoldDB" id="A0A327VXI7"/>
<accession>A0A327VXI7</accession>
<gene>
    <name evidence="3" type="ORF">CLV59_1055</name>
</gene>